<reference evidence="7" key="1">
    <citation type="submission" date="2017-04" db="EMBL/GenBank/DDBJ databases">
        <authorList>
            <person name="Varghese N."/>
            <person name="Submissions S."/>
        </authorList>
    </citation>
    <scope>NUCLEOTIDE SEQUENCE [LARGE SCALE GENOMIC DNA]</scope>
    <source>
        <strain evidence="7">LMG 29540</strain>
    </source>
</reference>
<dbReference type="OrthoDB" id="9812274at2"/>
<dbReference type="GO" id="GO:0003841">
    <property type="term" value="F:1-acylglycerol-3-phosphate O-acyltransferase activity"/>
    <property type="evidence" value="ECO:0007669"/>
    <property type="project" value="TreeGrafter"/>
</dbReference>
<gene>
    <name evidence="6" type="ORF">SAMN06265784_101922</name>
</gene>
<dbReference type="Pfam" id="PF01553">
    <property type="entry name" value="Acyltransferase"/>
    <property type="match status" value="1"/>
</dbReference>
<dbReference type="AlphaFoldDB" id="A0A1X7IQ98"/>
<proteinExistence type="predicted"/>
<dbReference type="PANTHER" id="PTHR10434">
    <property type="entry name" value="1-ACYL-SN-GLYCEROL-3-PHOSPHATE ACYLTRANSFERASE"/>
    <property type="match status" value="1"/>
</dbReference>
<dbReference type="EMBL" id="FXAT01000001">
    <property type="protein sequence ID" value="SMG16973.1"/>
    <property type="molecule type" value="Genomic_DNA"/>
</dbReference>
<dbReference type="GO" id="GO:0006654">
    <property type="term" value="P:phosphatidic acid biosynthetic process"/>
    <property type="evidence" value="ECO:0007669"/>
    <property type="project" value="TreeGrafter"/>
</dbReference>
<keyword evidence="4" id="KW-0812">Transmembrane</keyword>
<dbReference type="SMART" id="SM00563">
    <property type="entry name" value="PlsC"/>
    <property type="match status" value="1"/>
</dbReference>
<dbReference type="RefSeq" id="WP_085481030.1">
    <property type="nucleotide sequence ID" value="NZ_FXAT01000001.1"/>
</dbReference>
<dbReference type="SUPFAM" id="SSF69593">
    <property type="entry name" value="Glycerol-3-phosphate (1)-acyltransferase"/>
    <property type="match status" value="1"/>
</dbReference>
<comment type="pathway">
    <text evidence="1">Lipid metabolism.</text>
</comment>
<feature type="domain" description="Phospholipid/glycerol acyltransferase" evidence="5">
    <location>
        <begin position="86"/>
        <end position="195"/>
    </location>
</feature>
<sequence length="264" mass="28938">MTARLDYLWRFCATGVAFVVFGICGVLFSVLVFPLAWLWPRRASRQRAVTAVIHGFFRALVAVLRRIGVMELEVTGADALRAGGPAIVVANHPTYLDVMVLLSLTPRACCVVKNAHWRNPCFWGIVRAAEYVSNADAIALVEAGARQLAAGYTMIIFPEGTRSPAPNRLHAFSRGFAHMALKAGAPIVPVLMDCDPPAFTRQMRWYDVPARAFRMRVNVLAPLDVEQLAADGTTPALAARSVTSAVEAYITQHLFDYGFFKTGN</sequence>
<keyword evidence="4" id="KW-0472">Membrane</keyword>
<keyword evidence="4" id="KW-1133">Transmembrane helix</keyword>
<evidence type="ECO:0000256" key="1">
    <source>
        <dbReference type="ARBA" id="ARBA00005189"/>
    </source>
</evidence>
<accession>A0A1X7IQ98</accession>
<name>A0A1X7IQ98_9BURK</name>
<protein>
    <submittedName>
        <fullName evidence="6">1-acyl-sn-glycerol-3-phosphate acyltransferases</fullName>
    </submittedName>
</protein>
<evidence type="ECO:0000313" key="6">
    <source>
        <dbReference type="EMBL" id="SMG16973.1"/>
    </source>
</evidence>
<dbReference type="CDD" id="cd07989">
    <property type="entry name" value="LPLAT_AGPAT-like"/>
    <property type="match status" value="1"/>
</dbReference>
<dbReference type="PANTHER" id="PTHR10434:SF66">
    <property type="entry name" value="PHOSPHOLIPID_GLYCEROL ACYLTRANSFERASE DOMAIN-CONTAINING PROTEIN"/>
    <property type="match status" value="1"/>
</dbReference>
<evidence type="ECO:0000256" key="3">
    <source>
        <dbReference type="ARBA" id="ARBA00023315"/>
    </source>
</evidence>
<keyword evidence="3 6" id="KW-0012">Acyltransferase</keyword>
<evidence type="ECO:0000256" key="4">
    <source>
        <dbReference type="SAM" id="Phobius"/>
    </source>
</evidence>
<evidence type="ECO:0000313" key="7">
    <source>
        <dbReference type="Proteomes" id="UP000193228"/>
    </source>
</evidence>
<dbReference type="Proteomes" id="UP000193228">
    <property type="component" value="Unassembled WGS sequence"/>
</dbReference>
<feature type="transmembrane region" description="Helical" evidence="4">
    <location>
        <begin position="15"/>
        <end position="39"/>
    </location>
</feature>
<organism evidence="6 7">
    <name type="scientific">Paraburkholderia susongensis</name>
    <dbReference type="NCBI Taxonomy" id="1515439"/>
    <lineage>
        <taxon>Bacteria</taxon>
        <taxon>Pseudomonadati</taxon>
        <taxon>Pseudomonadota</taxon>
        <taxon>Betaproteobacteria</taxon>
        <taxon>Burkholderiales</taxon>
        <taxon>Burkholderiaceae</taxon>
        <taxon>Paraburkholderia</taxon>
    </lineage>
</organism>
<keyword evidence="7" id="KW-1185">Reference proteome</keyword>
<dbReference type="STRING" id="1515439.SAMN06265784_101922"/>
<evidence type="ECO:0000256" key="2">
    <source>
        <dbReference type="ARBA" id="ARBA00022679"/>
    </source>
</evidence>
<dbReference type="InterPro" id="IPR002123">
    <property type="entry name" value="Plipid/glycerol_acylTrfase"/>
</dbReference>
<keyword evidence="2 6" id="KW-0808">Transferase</keyword>
<evidence type="ECO:0000259" key="5">
    <source>
        <dbReference type="SMART" id="SM00563"/>
    </source>
</evidence>